<proteinExistence type="predicted"/>
<keyword evidence="7" id="KW-1185">Reference proteome</keyword>
<dbReference type="RefSeq" id="WP_140997277.1">
    <property type="nucleotide sequence ID" value="NZ_VDCZ01000004.1"/>
</dbReference>
<dbReference type="PROSITE" id="PS00622">
    <property type="entry name" value="HTH_LUXR_1"/>
    <property type="match status" value="1"/>
</dbReference>
<dbReference type="AlphaFoldDB" id="A0A6I4IL32"/>
<dbReference type="InterPro" id="IPR000792">
    <property type="entry name" value="Tscrpt_reg_LuxR_C"/>
</dbReference>
<dbReference type="SUPFAM" id="SSF46894">
    <property type="entry name" value="C-terminal effector domain of the bipartite response regulators"/>
    <property type="match status" value="1"/>
</dbReference>
<dbReference type="Gene3D" id="3.40.50.2300">
    <property type="match status" value="1"/>
</dbReference>
<feature type="domain" description="HTH luxR-type" evidence="4">
    <location>
        <begin position="138"/>
        <end position="203"/>
    </location>
</feature>
<dbReference type="InterPro" id="IPR001789">
    <property type="entry name" value="Sig_transdc_resp-reg_receiver"/>
</dbReference>
<name>A0A6I4IL32_9FLAO</name>
<organism evidence="6 7">
    <name type="scientific">Flavobacterium profundi</name>
    <dbReference type="NCBI Taxonomy" id="1774945"/>
    <lineage>
        <taxon>Bacteria</taxon>
        <taxon>Pseudomonadati</taxon>
        <taxon>Bacteroidota</taxon>
        <taxon>Flavobacteriia</taxon>
        <taxon>Flavobacteriales</taxon>
        <taxon>Flavobacteriaceae</taxon>
        <taxon>Flavobacterium</taxon>
    </lineage>
</organism>
<dbReference type="InterPro" id="IPR058245">
    <property type="entry name" value="NreC/VraR/RcsB-like_REC"/>
</dbReference>
<gene>
    <name evidence="6" type="ORF">GOQ30_06850</name>
</gene>
<dbReference type="Pfam" id="PF00196">
    <property type="entry name" value="GerE"/>
    <property type="match status" value="1"/>
</dbReference>
<dbReference type="CDD" id="cd17535">
    <property type="entry name" value="REC_NarL-like"/>
    <property type="match status" value="1"/>
</dbReference>
<dbReference type="GO" id="GO:0006355">
    <property type="term" value="P:regulation of DNA-templated transcription"/>
    <property type="evidence" value="ECO:0007669"/>
    <property type="project" value="InterPro"/>
</dbReference>
<evidence type="ECO:0000256" key="2">
    <source>
        <dbReference type="ARBA" id="ARBA00023125"/>
    </source>
</evidence>
<reference evidence="7" key="1">
    <citation type="submission" date="2019-05" db="EMBL/GenBank/DDBJ databases">
        <title>Flavobacterium profundi sp. nov., isolated from a deep-sea seamount.</title>
        <authorList>
            <person name="Zhang D.-C."/>
        </authorList>
    </citation>
    <scope>NUCLEOTIDE SEQUENCE [LARGE SCALE GENOMIC DNA]</scope>
    <source>
        <strain evidence="7">TP390</strain>
    </source>
</reference>
<dbReference type="PRINTS" id="PR00038">
    <property type="entry name" value="HTHLUXR"/>
</dbReference>
<evidence type="ECO:0000313" key="7">
    <source>
        <dbReference type="Proteomes" id="UP000431264"/>
    </source>
</evidence>
<dbReference type="Pfam" id="PF00072">
    <property type="entry name" value="Response_reg"/>
    <property type="match status" value="1"/>
</dbReference>
<sequence length="205" mass="23102">MKRILLIEDYELVRKTYKEIINSTENFKVVGDFESCELAIPKLEELAPDVVFMDINLPGMNGIDGIKIIRKQFPEIAIIVITVNEESNYVFEALCAGAVGYITKVSGKQKIIEALEQLNLGGAPMSVKIARMVVESFQEKKLNELSDRENEVLTLLTKGKSYASIGEDLNVSVNTIKTHVRNIYEKLHVTSKNEVIKIYNNAHKK</sequence>
<dbReference type="InterPro" id="IPR011006">
    <property type="entry name" value="CheY-like_superfamily"/>
</dbReference>
<dbReference type="GO" id="GO:0000160">
    <property type="term" value="P:phosphorelay signal transduction system"/>
    <property type="evidence" value="ECO:0007669"/>
    <property type="project" value="InterPro"/>
</dbReference>
<dbReference type="InterPro" id="IPR016032">
    <property type="entry name" value="Sig_transdc_resp-reg_C-effctor"/>
</dbReference>
<keyword evidence="2" id="KW-0238">DNA-binding</keyword>
<evidence type="ECO:0000256" key="3">
    <source>
        <dbReference type="PROSITE-ProRule" id="PRU00169"/>
    </source>
</evidence>
<dbReference type="PROSITE" id="PS50043">
    <property type="entry name" value="HTH_LUXR_2"/>
    <property type="match status" value="1"/>
</dbReference>
<dbReference type="SUPFAM" id="SSF52172">
    <property type="entry name" value="CheY-like"/>
    <property type="match status" value="1"/>
</dbReference>
<dbReference type="InterPro" id="IPR039420">
    <property type="entry name" value="WalR-like"/>
</dbReference>
<feature type="domain" description="Response regulatory" evidence="5">
    <location>
        <begin position="3"/>
        <end position="119"/>
    </location>
</feature>
<keyword evidence="1 3" id="KW-0597">Phosphoprotein</keyword>
<accession>A0A6I4IL32</accession>
<dbReference type="PANTHER" id="PTHR43214">
    <property type="entry name" value="TWO-COMPONENT RESPONSE REGULATOR"/>
    <property type="match status" value="1"/>
</dbReference>
<dbReference type="EMBL" id="WQLW01000004">
    <property type="protein sequence ID" value="MVO08882.1"/>
    <property type="molecule type" value="Genomic_DNA"/>
</dbReference>
<dbReference type="Proteomes" id="UP000431264">
    <property type="component" value="Unassembled WGS sequence"/>
</dbReference>
<dbReference type="OrthoDB" id="9797341at2"/>
<evidence type="ECO:0000313" key="6">
    <source>
        <dbReference type="EMBL" id="MVO08882.1"/>
    </source>
</evidence>
<dbReference type="PROSITE" id="PS50110">
    <property type="entry name" value="RESPONSE_REGULATORY"/>
    <property type="match status" value="1"/>
</dbReference>
<comment type="caution">
    <text evidence="6">The sequence shown here is derived from an EMBL/GenBank/DDBJ whole genome shotgun (WGS) entry which is preliminary data.</text>
</comment>
<dbReference type="SMART" id="SM00448">
    <property type="entry name" value="REC"/>
    <property type="match status" value="1"/>
</dbReference>
<protein>
    <submittedName>
        <fullName evidence="6">Response regulator</fullName>
    </submittedName>
</protein>
<evidence type="ECO:0000259" key="5">
    <source>
        <dbReference type="PROSITE" id="PS50110"/>
    </source>
</evidence>
<dbReference type="PANTHER" id="PTHR43214:SF43">
    <property type="entry name" value="TWO-COMPONENT RESPONSE REGULATOR"/>
    <property type="match status" value="1"/>
</dbReference>
<dbReference type="GO" id="GO:0003677">
    <property type="term" value="F:DNA binding"/>
    <property type="evidence" value="ECO:0007669"/>
    <property type="project" value="UniProtKB-KW"/>
</dbReference>
<evidence type="ECO:0000259" key="4">
    <source>
        <dbReference type="PROSITE" id="PS50043"/>
    </source>
</evidence>
<dbReference type="CDD" id="cd06170">
    <property type="entry name" value="LuxR_C_like"/>
    <property type="match status" value="1"/>
</dbReference>
<dbReference type="SMART" id="SM00421">
    <property type="entry name" value="HTH_LUXR"/>
    <property type="match status" value="1"/>
</dbReference>
<feature type="modified residue" description="4-aspartylphosphate" evidence="3">
    <location>
        <position position="54"/>
    </location>
</feature>
<evidence type="ECO:0000256" key="1">
    <source>
        <dbReference type="ARBA" id="ARBA00022553"/>
    </source>
</evidence>